<dbReference type="AlphaFoldDB" id="A0A1H8GIQ7"/>
<evidence type="ECO:0008006" key="4">
    <source>
        <dbReference type="Google" id="ProtNLM"/>
    </source>
</evidence>
<evidence type="ECO:0000313" key="2">
    <source>
        <dbReference type="EMBL" id="SEN43689.1"/>
    </source>
</evidence>
<keyword evidence="3" id="KW-1185">Reference proteome</keyword>
<protein>
    <recommendedName>
        <fullName evidence="4">Lipoprotein</fullName>
    </recommendedName>
</protein>
<proteinExistence type="predicted"/>
<dbReference type="OrthoDB" id="3533734at2"/>
<evidence type="ECO:0000256" key="1">
    <source>
        <dbReference type="SAM" id="MobiDB-lite"/>
    </source>
</evidence>
<feature type="region of interest" description="Disordered" evidence="1">
    <location>
        <begin position="19"/>
        <end position="43"/>
    </location>
</feature>
<sequence length="169" mass="17794">MRRLAAVFLTLVLGGCGGGDQQEAREPVAPPTPAPATESVTKGVTLSCGRSKVRVPDLPPNLERAGSFARLPALARPLKVRGALWQDGAEQLRVGVVCGVRGAEQFATLVARSRLTAYRGKPALRWNSRGGLRNYMWLERPGTAVYIAATPALASQVRGIAAGIGRPAG</sequence>
<evidence type="ECO:0000313" key="3">
    <source>
        <dbReference type="Proteomes" id="UP000198953"/>
    </source>
</evidence>
<dbReference type="RefSeq" id="WP_091105242.1">
    <property type="nucleotide sequence ID" value="NZ_FOBF01000026.1"/>
</dbReference>
<dbReference type="STRING" id="46177.SAMN05660976_07575"/>
<gene>
    <name evidence="2" type="ORF">SAMN05660976_07575</name>
</gene>
<dbReference type="Proteomes" id="UP000198953">
    <property type="component" value="Unassembled WGS sequence"/>
</dbReference>
<organism evidence="2 3">
    <name type="scientific">Nonomuraea pusilla</name>
    <dbReference type="NCBI Taxonomy" id="46177"/>
    <lineage>
        <taxon>Bacteria</taxon>
        <taxon>Bacillati</taxon>
        <taxon>Actinomycetota</taxon>
        <taxon>Actinomycetes</taxon>
        <taxon>Streptosporangiales</taxon>
        <taxon>Streptosporangiaceae</taxon>
        <taxon>Nonomuraea</taxon>
    </lineage>
</organism>
<dbReference type="PROSITE" id="PS51257">
    <property type="entry name" value="PROKAR_LIPOPROTEIN"/>
    <property type="match status" value="1"/>
</dbReference>
<dbReference type="EMBL" id="FOBF01000026">
    <property type="protein sequence ID" value="SEN43689.1"/>
    <property type="molecule type" value="Genomic_DNA"/>
</dbReference>
<name>A0A1H8GIQ7_9ACTN</name>
<reference evidence="2 3" key="1">
    <citation type="submission" date="2016-10" db="EMBL/GenBank/DDBJ databases">
        <authorList>
            <person name="de Groot N.N."/>
        </authorList>
    </citation>
    <scope>NUCLEOTIDE SEQUENCE [LARGE SCALE GENOMIC DNA]</scope>
    <source>
        <strain evidence="2 3">DSM 43357</strain>
    </source>
</reference>
<accession>A0A1H8GIQ7</accession>